<dbReference type="InterPro" id="IPR036865">
    <property type="entry name" value="CRAL-TRIO_dom_sf"/>
</dbReference>
<gene>
    <name evidence="19" type="ORF">BD289DRAFT_455585</name>
</gene>
<keyword evidence="5 16" id="KW-0813">Transport</keyword>
<keyword evidence="8" id="KW-0479">Metal-binding</keyword>
<keyword evidence="7" id="KW-0349">Heme</keyword>
<evidence type="ECO:0000256" key="7">
    <source>
        <dbReference type="ARBA" id="ARBA00022617"/>
    </source>
</evidence>
<dbReference type="GO" id="GO:0005829">
    <property type="term" value="C:cytosol"/>
    <property type="evidence" value="ECO:0007669"/>
    <property type="project" value="TreeGrafter"/>
</dbReference>
<comment type="function">
    <text evidence="15">Non-classical phosphatidylinositol (PtdIns) transfer protein (PITP), which exhibits PtdIns-binding/transfer activity in the absence of detectable PtdCho-binding/transfer activity. Regulates PtdIns(4,5)P2 homeostasis at the plasma membrane. Heme-binding protein that may play a role in organic oxidant-induced stress responses.</text>
</comment>
<feature type="compositionally biased region" description="Basic and acidic residues" evidence="17">
    <location>
        <begin position="80"/>
        <end position="93"/>
    </location>
</feature>
<feature type="compositionally biased region" description="Low complexity" evidence="17">
    <location>
        <begin position="188"/>
        <end position="198"/>
    </location>
</feature>
<dbReference type="PROSITE" id="PS50191">
    <property type="entry name" value="CRAL_TRIO"/>
    <property type="match status" value="1"/>
</dbReference>
<dbReference type="InterPro" id="IPR001251">
    <property type="entry name" value="CRAL-TRIO_dom"/>
</dbReference>
<dbReference type="GO" id="GO:0005886">
    <property type="term" value="C:plasma membrane"/>
    <property type="evidence" value="ECO:0007669"/>
    <property type="project" value="TreeGrafter"/>
</dbReference>
<evidence type="ECO:0000256" key="2">
    <source>
        <dbReference type="ARBA" id="ARBA00004406"/>
    </source>
</evidence>
<name>A0A2T2ZZ66_9PEZI</name>
<keyword evidence="13 16" id="KW-0472">Membrane</keyword>
<feature type="region of interest" description="Disordered" evidence="17">
    <location>
        <begin position="1"/>
        <end position="203"/>
    </location>
</feature>
<dbReference type="Pfam" id="PF00650">
    <property type="entry name" value="CRAL_TRIO"/>
    <property type="match status" value="1"/>
</dbReference>
<evidence type="ECO:0000256" key="11">
    <source>
        <dbReference type="ARBA" id="ARBA00023004"/>
    </source>
</evidence>
<sequence length="478" mass="51564">MADVKSTEAAASVNDAPTTNIDHIADAPTTEASSPNIAPEKAPVVVPIPHTQTASEPVPESAAPAEPQADEFTDIQAKPAFEKPIAEDDKTVVEEPALEKPATAELVAVKTVTQEPAAEKEAATETPAVEKPVSDEPVTTLLAADGGATEAQSEEPASKDTTEKPQSATETSAPKEEVVASSEKPKEAAAPAAAAAAPPKTPFEDFDAKLPEILTEVGHDEMWGVKLISPASSHIPTGIVLQKFLNANDGDLTKAIEQLKGALNFRKEKKPLELLTKTYSAHKFADLGVVTVYPVKDSPLPEVITWNMYGNVKDKMDEVFVPLDEFMDYRIALQELGIQQLKLSEATEPITATNDPYRIIQVHDYKSISFLRQNPNVKAAKNEIIKQFSLAYPELLKEKFFVNVPAIMGWLYAAIKVFIAEKTAKKFHPMANGTNLAAEFKASGLDEKQLPKEYGGESGSGDGKMKDLPGLVDELKFE</sequence>
<evidence type="ECO:0000313" key="20">
    <source>
        <dbReference type="Proteomes" id="UP000241462"/>
    </source>
</evidence>
<evidence type="ECO:0000256" key="10">
    <source>
        <dbReference type="ARBA" id="ARBA00022848"/>
    </source>
</evidence>
<proteinExistence type="inferred from homology"/>
<dbReference type="FunCoup" id="A0A2T2ZZ66">
    <property type="interactions" value="44"/>
</dbReference>
<dbReference type="Gene3D" id="3.40.525.10">
    <property type="entry name" value="CRAL-TRIO lipid binding domain"/>
    <property type="match status" value="1"/>
</dbReference>
<keyword evidence="9 16" id="KW-0256">Endoplasmic reticulum</keyword>
<dbReference type="AlphaFoldDB" id="A0A2T2ZZ66"/>
<feature type="domain" description="CRAL-TRIO" evidence="18">
    <location>
        <begin position="324"/>
        <end position="462"/>
    </location>
</feature>
<dbReference type="STRING" id="2025994.A0A2T2ZZ66"/>
<keyword evidence="6 16" id="KW-0963">Cytoplasm</keyword>
<dbReference type="Proteomes" id="UP000241462">
    <property type="component" value="Unassembled WGS sequence"/>
</dbReference>
<dbReference type="GO" id="GO:0046872">
    <property type="term" value="F:metal ion binding"/>
    <property type="evidence" value="ECO:0007669"/>
    <property type="project" value="UniProtKB-KW"/>
</dbReference>
<keyword evidence="11" id="KW-0408">Iron</keyword>
<evidence type="ECO:0000256" key="3">
    <source>
        <dbReference type="ARBA" id="ARBA00006667"/>
    </source>
</evidence>
<evidence type="ECO:0000256" key="9">
    <source>
        <dbReference type="ARBA" id="ARBA00022824"/>
    </source>
</evidence>
<dbReference type="InterPro" id="IPR011074">
    <property type="entry name" value="CRAL/TRIO_N_dom"/>
</dbReference>
<keyword evidence="10 16" id="KW-0492">Microsome</keyword>
<evidence type="ECO:0000256" key="15">
    <source>
        <dbReference type="ARBA" id="ARBA00024180"/>
    </source>
</evidence>
<dbReference type="SUPFAM" id="SSF52087">
    <property type="entry name" value="CRAL/TRIO domain"/>
    <property type="match status" value="1"/>
</dbReference>
<dbReference type="GO" id="GO:0008526">
    <property type="term" value="F:phosphatidylinositol transfer activity"/>
    <property type="evidence" value="ECO:0007669"/>
    <property type="project" value="UniProtKB-UniRule"/>
</dbReference>
<evidence type="ECO:0000256" key="14">
    <source>
        <dbReference type="ARBA" id="ARBA00024146"/>
    </source>
</evidence>
<evidence type="ECO:0000256" key="12">
    <source>
        <dbReference type="ARBA" id="ARBA00023055"/>
    </source>
</evidence>
<comment type="catalytic activity">
    <reaction evidence="14">
        <text>a 1,2-diacyl-sn-glycero-3-phospho-(1D-myo-inositol)(in) = a 1,2-diacyl-sn-glycero-3-phospho-(1D-myo-inositol)(out)</text>
        <dbReference type="Rhea" id="RHEA:38691"/>
        <dbReference type="ChEBI" id="CHEBI:57880"/>
    </reaction>
    <physiologicalReaction direction="left-to-right" evidence="14">
        <dbReference type="Rhea" id="RHEA:38692"/>
    </physiologicalReaction>
</comment>
<keyword evidence="20" id="KW-1185">Reference proteome</keyword>
<dbReference type="GO" id="GO:0043001">
    <property type="term" value="P:Golgi to plasma membrane protein transport"/>
    <property type="evidence" value="ECO:0007669"/>
    <property type="project" value="TreeGrafter"/>
</dbReference>
<evidence type="ECO:0000256" key="13">
    <source>
        <dbReference type="ARBA" id="ARBA00023136"/>
    </source>
</evidence>
<organism evidence="19 20">
    <name type="scientific">Coniella lustricola</name>
    <dbReference type="NCBI Taxonomy" id="2025994"/>
    <lineage>
        <taxon>Eukaryota</taxon>
        <taxon>Fungi</taxon>
        <taxon>Dikarya</taxon>
        <taxon>Ascomycota</taxon>
        <taxon>Pezizomycotina</taxon>
        <taxon>Sordariomycetes</taxon>
        <taxon>Sordariomycetidae</taxon>
        <taxon>Diaporthales</taxon>
        <taxon>Schizoparmaceae</taxon>
        <taxon>Coniella</taxon>
    </lineage>
</organism>
<dbReference type="SMART" id="SM00516">
    <property type="entry name" value="SEC14"/>
    <property type="match status" value="1"/>
</dbReference>
<dbReference type="CDD" id="cd00170">
    <property type="entry name" value="SEC14"/>
    <property type="match status" value="1"/>
</dbReference>
<evidence type="ECO:0000256" key="5">
    <source>
        <dbReference type="ARBA" id="ARBA00022448"/>
    </source>
</evidence>
<dbReference type="InterPro" id="IPR036273">
    <property type="entry name" value="CRAL/TRIO_N_dom_sf"/>
</dbReference>
<accession>A0A2T2ZZ66</accession>
<dbReference type="OrthoDB" id="75724at2759"/>
<dbReference type="GO" id="GO:0017157">
    <property type="term" value="P:regulation of exocytosis"/>
    <property type="evidence" value="ECO:0007669"/>
    <property type="project" value="TreeGrafter"/>
</dbReference>
<evidence type="ECO:0000259" key="18">
    <source>
        <dbReference type="PROSITE" id="PS50191"/>
    </source>
</evidence>
<evidence type="ECO:0000313" key="19">
    <source>
        <dbReference type="EMBL" id="PSR79998.1"/>
    </source>
</evidence>
<feature type="compositionally biased region" description="Basic and acidic residues" evidence="17">
    <location>
        <begin position="463"/>
        <end position="478"/>
    </location>
</feature>
<evidence type="ECO:0000256" key="4">
    <source>
        <dbReference type="ARBA" id="ARBA00018320"/>
    </source>
</evidence>
<protein>
    <recommendedName>
        <fullName evidence="4 16">Phosphatidylinositol transfer protein SFH5</fullName>
        <shortName evidence="16">PITP SFH5</shortName>
    </recommendedName>
</protein>
<comment type="cofactor">
    <cofactor evidence="1">
        <name>heme b</name>
        <dbReference type="ChEBI" id="CHEBI:60344"/>
    </cofactor>
</comment>
<dbReference type="InterPro" id="IPR042938">
    <property type="entry name" value="Sfh5"/>
</dbReference>
<feature type="compositionally biased region" description="Basic and acidic residues" evidence="17">
    <location>
        <begin position="173"/>
        <end position="187"/>
    </location>
</feature>
<evidence type="ECO:0000256" key="16">
    <source>
        <dbReference type="RuleBase" id="RU367059"/>
    </source>
</evidence>
<dbReference type="EMBL" id="KZ678548">
    <property type="protein sequence ID" value="PSR79998.1"/>
    <property type="molecule type" value="Genomic_DNA"/>
</dbReference>
<dbReference type="InParanoid" id="A0A2T2ZZ66"/>
<dbReference type="Pfam" id="PF03765">
    <property type="entry name" value="CRAL_TRIO_N"/>
    <property type="match status" value="1"/>
</dbReference>
<keyword evidence="12 16" id="KW-0445">Lipid transport</keyword>
<feature type="compositionally biased region" description="Low complexity" evidence="17">
    <location>
        <begin position="54"/>
        <end position="67"/>
    </location>
</feature>
<dbReference type="SUPFAM" id="SSF46938">
    <property type="entry name" value="CRAL/TRIO N-terminal domain"/>
    <property type="match status" value="1"/>
</dbReference>
<comment type="similarity">
    <text evidence="3 16">Belongs to the SFH5 family.</text>
</comment>
<evidence type="ECO:0000256" key="6">
    <source>
        <dbReference type="ARBA" id="ARBA00022490"/>
    </source>
</evidence>
<dbReference type="PANTHER" id="PTHR47669">
    <property type="entry name" value="PHOSPHATIDYLINOSITOL TRANSFER PROTEIN SFH5"/>
    <property type="match status" value="1"/>
</dbReference>
<dbReference type="PANTHER" id="PTHR47669:SF1">
    <property type="entry name" value="PHOSPHATIDYLINOSITOL TRANSFER PROTEIN SFH5"/>
    <property type="match status" value="1"/>
</dbReference>
<evidence type="ECO:0000256" key="1">
    <source>
        <dbReference type="ARBA" id="ARBA00001970"/>
    </source>
</evidence>
<evidence type="ECO:0000256" key="17">
    <source>
        <dbReference type="SAM" id="MobiDB-lite"/>
    </source>
</evidence>
<dbReference type="GO" id="GO:0005789">
    <property type="term" value="C:endoplasmic reticulum membrane"/>
    <property type="evidence" value="ECO:0007669"/>
    <property type="project" value="UniProtKB-SubCell"/>
</dbReference>
<comment type="subcellular location">
    <subcellularLocation>
        <location evidence="16">Cytoplasm</location>
    </subcellularLocation>
    <subcellularLocation>
        <location evidence="2 16">Endoplasmic reticulum membrane</location>
        <topology evidence="2 16">Peripheral membrane protein</topology>
    </subcellularLocation>
    <subcellularLocation>
        <location evidence="16">Microsome membrane</location>
        <topology evidence="16">Peripheral membrane protein</topology>
    </subcellularLocation>
</comment>
<evidence type="ECO:0000256" key="8">
    <source>
        <dbReference type="ARBA" id="ARBA00022723"/>
    </source>
</evidence>
<reference evidence="19 20" key="1">
    <citation type="journal article" date="2018" name="Mycol. Prog.">
        <title>Coniella lustricola, a new species from submerged detritus.</title>
        <authorList>
            <person name="Raudabaugh D.B."/>
            <person name="Iturriaga T."/>
            <person name="Carver A."/>
            <person name="Mondo S."/>
            <person name="Pangilinan J."/>
            <person name="Lipzen A."/>
            <person name="He G."/>
            <person name="Amirebrahimi M."/>
            <person name="Grigoriev I.V."/>
            <person name="Miller A.N."/>
        </authorList>
    </citation>
    <scope>NUCLEOTIDE SEQUENCE [LARGE SCALE GENOMIC DNA]</scope>
    <source>
        <strain evidence="19 20">B22-T-1</strain>
    </source>
</reference>
<feature type="region of interest" description="Disordered" evidence="17">
    <location>
        <begin position="449"/>
        <end position="478"/>
    </location>
</feature>
<dbReference type="GO" id="GO:0032541">
    <property type="term" value="C:cortical endoplasmic reticulum"/>
    <property type="evidence" value="ECO:0007669"/>
    <property type="project" value="TreeGrafter"/>
</dbReference>